<organism evidence="2 3">
    <name type="scientific">Natrinema altunense</name>
    <dbReference type="NCBI Taxonomy" id="222984"/>
    <lineage>
        <taxon>Archaea</taxon>
        <taxon>Methanobacteriati</taxon>
        <taxon>Methanobacteriota</taxon>
        <taxon>Stenosarchaea group</taxon>
        <taxon>Halobacteria</taxon>
        <taxon>Halobacteriales</taxon>
        <taxon>Natrialbaceae</taxon>
        <taxon>Natrinema</taxon>
    </lineage>
</organism>
<name>A0A482XZN1_9EURY</name>
<dbReference type="EMBL" id="SHMR01000001">
    <property type="protein sequence ID" value="RZH69249.1"/>
    <property type="molecule type" value="Genomic_DNA"/>
</dbReference>
<comment type="caution">
    <text evidence="2">The sequence shown here is derived from an EMBL/GenBank/DDBJ whole genome shotgun (WGS) entry which is preliminary data.</text>
</comment>
<protein>
    <recommendedName>
        <fullName evidence="1">GAPS4 PD-(D/E)XK nuclease domain-containing protein</fullName>
    </recommendedName>
</protein>
<evidence type="ECO:0000313" key="2">
    <source>
        <dbReference type="EMBL" id="RZH69249.1"/>
    </source>
</evidence>
<sequence>MPEDGNEDGEVANQRLLALFEDLGWTPQGKPNLDIPCTSGIHRERTNDHGVDGYMTYDDPFRSLERGVFIESKFRQWESVKESKLDDFMKQVLGTMECAPEADEFQTRLNFHEDRNWDAGIIGVWSEDEFHRSEFQNELSGVNVRGKERGTYEIAVLGNYHLNRLTHLANEYTDLKEEYSSEKDRLYFYYPSMIDKPYPTEQDSLSLEYVMSDIVFARLETPYTVRGEVEGQDEYNIIFYFGTVSVDSLRMMFNLLVEYNMLDSKEVWIYHDIMCHEGDMQDLETAKSQFKRNVVPDDGDNSEEDVPKFRFYRMTEVSFDSYTDRLVEE</sequence>
<dbReference type="InterPro" id="IPR058873">
    <property type="entry name" value="PDDEXK_GAPS4"/>
</dbReference>
<dbReference type="Proteomes" id="UP000292704">
    <property type="component" value="Unassembled WGS sequence"/>
</dbReference>
<proteinExistence type="predicted"/>
<gene>
    <name evidence="2" type="ORF">ELS17_07380</name>
</gene>
<reference evidence="2 3" key="1">
    <citation type="submission" date="2019-02" db="EMBL/GenBank/DDBJ databases">
        <title>Genome analysis provides insights into bioremediation potentialities and Haloocin production by Natrinema altunense strain 4.1R isolated from Chott Douz in Tunisian desert.</title>
        <authorList>
            <person name="Najjari A."/>
            <person name="Youssef N."/>
            <person name="Ben Dhia O."/>
            <person name="Ferjani R."/>
            <person name="El Hidri D."/>
            <person name="Ouzari H.I."/>
            <person name="Cherif A."/>
        </authorList>
    </citation>
    <scope>NUCLEOTIDE SEQUENCE [LARGE SCALE GENOMIC DNA]</scope>
    <source>
        <strain evidence="2 3">4.1R</strain>
    </source>
</reference>
<dbReference type="OrthoDB" id="173276at2157"/>
<dbReference type="Pfam" id="PF26115">
    <property type="entry name" value="PDDEXK_GAPS4"/>
    <property type="match status" value="1"/>
</dbReference>
<evidence type="ECO:0000313" key="3">
    <source>
        <dbReference type="Proteomes" id="UP000292704"/>
    </source>
</evidence>
<evidence type="ECO:0000259" key="1">
    <source>
        <dbReference type="Pfam" id="PF26115"/>
    </source>
</evidence>
<dbReference type="RefSeq" id="WP_130170129.1">
    <property type="nucleotide sequence ID" value="NZ_SHMR01000001.1"/>
</dbReference>
<dbReference type="AlphaFoldDB" id="A0A482XZN1"/>
<accession>A0A482XZN1</accession>
<feature type="domain" description="GAPS4 PD-(D/E)XK nuclease" evidence="1">
    <location>
        <begin position="1"/>
        <end position="158"/>
    </location>
</feature>